<reference evidence="1" key="1">
    <citation type="submission" date="2015-12" db="EMBL/GenBank/DDBJ databases">
        <title>Update maize B73 reference genome by single molecule sequencing technologies.</title>
        <authorList>
            <consortium name="Maize Genome Sequencing Project"/>
            <person name="Ware D."/>
        </authorList>
    </citation>
    <scope>NUCLEOTIDE SEQUENCE</scope>
    <source>
        <tissue evidence="1">Seedling</tissue>
    </source>
</reference>
<dbReference type="EMBL" id="CM000786">
    <property type="protein sequence ID" value="AQK43527.1"/>
    <property type="molecule type" value="Genomic_DNA"/>
</dbReference>
<proteinExistence type="predicted"/>
<accession>A0A1D6J6H9</accession>
<sequence>MALKFLSESAMNLTILKMNSAPDAKLMVVINSLLRKSSRLGTNAVPARMQATTLVCLPRGPGAEKGEEETAVTLSRWHAHTFRHISVPHPLRTAAVSSSPGLRPATPPPQLALLFSDYGSGLVIGGQVNAKKKVSFCGNTGHSRCGEVHLAAVCSGRMRSNPFSLQVIVFSVRLPVLLKSTTLYALTLNDAVLDWEATSFLLFFSCSWILSNSLLSHIEIGVGMRNAAGDRFSPKYY</sequence>
<organism evidence="1">
    <name type="scientific">Zea mays</name>
    <name type="common">Maize</name>
    <dbReference type="NCBI Taxonomy" id="4577"/>
    <lineage>
        <taxon>Eukaryota</taxon>
        <taxon>Viridiplantae</taxon>
        <taxon>Streptophyta</taxon>
        <taxon>Embryophyta</taxon>
        <taxon>Tracheophyta</taxon>
        <taxon>Spermatophyta</taxon>
        <taxon>Magnoliopsida</taxon>
        <taxon>Liliopsida</taxon>
        <taxon>Poales</taxon>
        <taxon>Poaceae</taxon>
        <taxon>PACMAD clade</taxon>
        <taxon>Panicoideae</taxon>
        <taxon>Andropogonodae</taxon>
        <taxon>Andropogoneae</taxon>
        <taxon>Tripsacinae</taxon>
        <taxon>Zea</taxon>
    </lineage>
</organism>
<evidence type="ECO:0000313" key="1">
    <source>
        <dbReference type="EMBL" id="AQK43527.1"/>
    </source>
</evidence>
<name>A0A1D6J6H9_MAIZE</name>
<gene>
    <name evidence="1" type="ORF">ZEAMMB73_Zm00001d025323</name>
</gene>
<protein>
    <submittedName>
        <fullName evidence="1">Uncharacterized protein</fullName>
    </submittedName>
</protein>
<dbReference type="AlphaFoldDB" id="A0A1D6J6H9"/>